<accession>A0A099KCZ9</accession>
<dbReference type="GO" id="GO:0043565">
    <property type="term" value="F:sequence-specific DNA binding"/>
    <property type="evidence" value="ECO:0007669"/>
    <property type="project" value="TreeGrafter"/>
</dbReference>
<dbReference type="InterPro" id="IPR005119">
    <property type="entry name" value="LysR_subst-bd"/>
</dbReference>
<protein>
    <submittedName>
        <fullName evidence="3">Transcriptional regulator, LysR family</fullName>
    </submittedName>
</protein>
<sequence>MSELNNEVVGKLRVSIPNNLADVIMDSVIDPFLRKNPKASLELVQTDNEVNLHEQHFDVAIQPRLDPVQDSSLIYRLLFQSHWSLVASKEFIAHNYMPSTAKQLSALPAVGMTNNQSHQYINMKDEKVSLNYRFSVNNFRAVLSAVEKGLGYCIVPRNMIKKQLNEGRFIQIKDGIEIAPMALYLVYPSRTGQPAKTKAFVELMMAWADSMSIDKWRP</sequence>
<comment type="caution">
    <text evidence="3">The sequence shown here is derived from an EMBL/GenBank/DDBJ whole genome shotgun (WGS) entry which is preliminary data.</text>
</comment>
<evidence type="ECO:0000259" key="2">
    <source>
        <dbReference type="Pfam" id="PF03466"/>
    </source>
</evidence>
<proteinExistence type="inferred from homology"/>
<dbReference type="OrthoDB" id="9786526at2"/>
<gene>
    <name evidence="3" type="ORF">ND2E_0269</name>
</gene>
<dbReference type="AlphaFoldDB" id="A0A099KCZ9"/>
<organism evidence="3 4">
    <name type="scientific">Colwellia psychrerythraea</name>
    <name type="common">Vibrio psychroerythus</name>
    <dbReference type="NCBI Taxonomy" id="28229"/>
    <lineage>
        <taxon>Bacteria</taxon>
        <taxon>Pseudomonadati</taxon>
        <taxon>Pseudomonadota</taxon>
        <taxon>Gammaproteobacteria</taxon>
        <taxon>Alteromonadales</taxon>
        <taxon>Colwelliaceae</taxon>
        <taxon>Colwellia</taxon>
    </lineage>
</organism>
<name>A0A099KCZ9_COLPS</name>
<feature type="domain" description="LysR substrate-binding" evidence="2">
    <location>
        <begin position="7"/>
        <end position="206"/>
    </location>
</feature>
<dbReference type="Gene3D" id="3.40.190.290">
    <property type="match status" value="1"/>
</dbReference>
<evidence type="ECO:0000313" key="3">
    <source>
        <dbReference type="EMBL" id="KGJ87917.1"/>
    </source>
</evidence>
<dbReference type="SUPFAM" id="SSF53850">
    <property type="entry name" value="Periplasmic binding protein-like II"/>
    <property type="match status" value="1"/>
</dbReference>
<evidence type="ECO:0000313" key="4">
    <source>
        <dbReference type="Proteomes" id="UP000029843"/>
    </source>
</evidence>
<dbReference type="EMBL" id="JQED01000052">
    <property type="protein sequence ID" value="KGJ87917.1"/>
    <property type="molecule type" value="Genomic_DNA"/>
</dbReference>
<evidence type="ECO:0000256" key="1">
    <source>
        <dbReference type="ARBA" id="ARBA00009437"/>
    </source>
</evidence>
<dbReference type="PANTHER" id="PTHR30537:SF5">
    <property type="entry name" value="HTH-TYPE TRANSCRIPTIONAL ACTIVATOR TTDR-RELATED"/>
    <property type="match status" value="1"/>
</dbReference>
<dbReference type="Proteomes" id="UP000029843">
    <property type="component" value="Unassembled WGS sequence"/>
</dbReference>
<dbReference type="CDD" id="cd08422">
    <property type="entry name" value="PBP2_CrgA_like"/>
    <property type="match status" value="1"/>
</dbReference>
<dbReference type="PATRIC" id="fig|28229.4.peg.3622"/>
<dbReference type="GO" id="GO:0003700">
    <property type="term" value="F:DNA-binding transcription factor activity"/>
    <property type="evidence" value="ECO:0007669"/>
    <property type="project" value="TreeGrafter"/>
</dbReference>
<dbReference type="Pfam" id="PF03466">
    <property type="entry name" value="LysR_substrate"/>
    <property type="match status" value="1"/>
</dbReference>
<comment type="similarity">
    <text evidence="1">Belongs to the LysR transcriptional regulatory family.</text>
</comment>
<dbReference type="InterPro" id="IPR058163">
    <property type="entry name" value="LysR-type_TF_proteobact-type"/>
</dbReference>
<reference evidence="3 4" key="1">
    <citation type="submission" date="2014-08" db="EMBL/GenBank/DDBJ databases">
        <title>Genomic and Phenotypic Diversity of Colwellia psychrerythraea strains from Disparate Marine Basins.</title>
        <authorList>
            <person name="Techtmann S.M."/>
            <person name="Stelling S.C."/>
            <person name="Utturkar S.M."/>
            <person name="Alshibli N."/>
            <person name="Harris A."/>
            <person name="Brown S.D."/>
            <person name="Hazen T.C."/>
        </authorList>
    </citation>
    <scope>NUCLEOTIDE SEQUENCE [LARGE SCALE GENOMIC DNA]</scope>
    <source>
        <strain evidence="3 4">ND2E</strain>
    </source>
</reference>
<dbReference type="PANTHER" id="PTHR30537">
    <property type="entry name" value="HTH-TYPE TRANSCRIPTIONAL REGULATOR"/>
    <property type="match status" value="1"/>
</dbReference>
<dbReference type="GO" id="GO:0006351">
    <property type="term" value="P:DNA-templated transcription"/>
    <property type="evidence" value="ECO:0007669"/>
    <property type="project" value="TreeGrafter"/>
</dbReference>
<dbReference type="RefSeq" id="WP_033095246.1">
    <property type="nucleotide sequence ID" value="NZ_JQED01000052.1"/>
</dbReference>